<evidence type="ECO:0000256" key="4">
    <source>
        <dbReference type="ARBA" id="ARBA00023125"/>
    </source>
</evidence>
<evidence type="ECO:0000256" key="5">
    <source>
        <dbReference type="ARBA" id="ARBA00023163"/>
    </source>
</evidence>
<dbReference type="SUPFAM" id="SSF53383">
    <property type="entry name" value="PLP-dependent transferases"/>
    <property type="match status" value="1"/>
</dbReference>
<dbReference type="GO" id="GO:0003700">
    <property type="term" value="F:DNA-binding transcription factor activity"/>
    <property type="evidence" value="ECO:0007669"/>
    <property type="project" value="InterPro"/>
</dbReference>
<dbReference type="Gene3D" id="1.10.10.10">
    <property type="entry name" value="Winged helix-like DNA-binding domain superfamily/Winged helix DNA-binding domain"/>
    <property type="match status" value="1"/>
</dbReference>
<dbReference type="InterPro" id="IPR051446">
    <property type="entry name" value="HTH_trans_reg/aminotransferase"/>
</dbReference>
<dbReference type="Pfam" id="PF00155">
    <property type="entry name" value="Aminotran_1_2"/>
    <property type="match status" value="1"/>
</dbReference>
<evidence type="ECO:0000256" key="2">
    <source>
        <dbReference type="ARBA" id="ARBA00022898"/>
    </source>
</evidence>
<dbReference type="HOGENOM" id="CLU_017584_0_1_6"/>
<keyword evidence="4" id="KW-0238">DNA-binding</keyword>
<dbReference type="InterPro" id="IPR004839">
    <property type="entry name" value="Aminotransferase_I/II_large"/>
</dbReference>
<dbReference type="InterPro" id="IPR000524">
    <property type="entry name" value="Tscrpt_reg_HTH_GntR"/>
</dbReference>
<dbReference type="SMART" id="SM00345">
    <property type="entry name" value="HTH_GNTR"/>
    <property type="match status" value="1"/>
</dbReference>
<protein>
    <submittedName>
        <fullName evidence="7">Transcriptional regulator, GntR family with aminotransferase domain protein</fullName>
    </submittedName>
</protein>
<dbReference type="OrthoDB" id="9808770at2"/>
<reference evidence="7 8" key="2">
    <citation type="journal article" date="2012" name="J. Bacteriol.">
        <title>Complete Genome Sequence of Rahnella sp. Strain Y9602, a Gammaproteobacterium Isolate from Metal- and Radionuclide-Contaminated Soil.</title>
        <authorList>
            <person name="Martinez R.J."/>
            <person name="Bruce D."/>
            <person name="Detter C."/>
            <person name="Goodwin L.A."/>
            <person name="Han J."/>
            <person name="Han C.S."/>
            <person name="Held B."/>
            <person name="Land M.L."/>
            <person name="Mikhailova N."/>
            <person name="Nolan M."/>
            <person name="Pennacchio L."/>
            <person name="Pitluck S."/>
            <person name="Tapia R."/>
            <person name="Woyke T."/>
            <person name="Sobecky P.A."/>
        </authorList>
    </citation>
    <scope>NUCLEOTIDE SEQUENCE [LARGE SCALE GENOMIC DNA]</scope>
    <source>
        <strain evidence="7 8">Y9602</strain>
    </source>
</reference>
<dbReference type="GO" id="GO:0008483">
    <property type="term" value="F:transaminase activity"/>
    <property type="evidence" value="ECO:0007669"/>
    <property type="project" value="UniProtKB-KW"/>
</dbReference>
<dbReference type="PANTHER" id="PTHR46577:SF1">
    <property type="entry name" value="HTH-TYPE TRANSCRIPTIONAL REGULATORY PROTEIN GABR"/>
    <property type="match status" value="1"/>
</dbReference>
<dbReference type="InterPro" id="IPR015424">
    <property type="entry name" value="PyrdxlP-dep_Trfase"/>
</dbReference>
<dbReference type="SUPFAM" id="SSF46785">
    <property type="entry name" value="Winged helix' DNA-binding domain"/>
    <property type="match status" value="1"/>
</dbReference>
<name>A0A0H3F7G1_RAHSY</name>
<dbReference type="Proteomes" id="UP000007257">
    <property type="component" value="Chromosome"/>
</dbReference>
<gene>
    <name evidence="7" type="ordered locus">Rahaq_1221</name>
</gene>
<dbReference type="AlphaFoldDB" id="A0A0H3F7G1"/>
<sequence>MAENSSIIAVFGLMINANFKSMIRPIMPALSQPSALITLFENTATNGSGAAAGLRDRLCAALRQAINSGALAGGERLPSSRILACDLKLSRVTVEAAYAQAEAEGYLQRHTGKGTFVSQSLPRAPSSRNSKVIPPGLAGLSARGEKIVATGGCRDPQSPVAFAAGSPDLRAFPLKIWKQITARQLRTQGERLLGYGDPQGYLPLREVLASYLQQSRGVICSAEHILITTSSQQALQLLAMLLIDPADRVWVEQPGYPGARNAFASAGADICAIAVDEQGMAPEADSPVPRLMYLTPSHHYPTGVSLSLSRRLHLLEYAKRHNSWIIEDDYDSELHYDGRPLPAMQGLDKHQRVIYVGTFSKVLFPSLRLAYAVLPPALVAPMVMMRTVNDGHSSQLMQAVTAEFMQAGHFASHLRLSRQLYHSRRDHLLAQIKQKIEWLTPQVAAGGLQLAARLPAGQEPHFSALAAQAGVETPRLSPLFTASAGVVTQHQDGWLLGFSALTPAEITAAVNRLASLQVPVI</sequence>
<keyword evidence="7" id="KW-0808">Transferase</keyword>
<organism evidence="7 8">
    <name type="scientific">Rahnella sp. (strain Y9602)</name>
    <dbReference type="NCBI Taxonomy" id="2703885"/>
    <lineage>
        <taxon>Bacteria</taxon>
        <taxon>Pseudomonadati</taxon>
        <taxon>Pseudomonadota</taxon>
        <taxon>Gammaproteobacteria</taxon>
        <taxon>Enterobacterales</taxon>
        <taxon>Yersiniaceae</taxon>
        <taxon>Rahnella</taxon>
    </lineage>
</organism>
<dbReference type="InterPro" id="IPR015421">
    <property type="entry name" value="PyrdxlP-dep_Trfase_major"/>
</dbReference>
<proteinExistence type="inferred from homology"/>
<dbReference type="GO" id="GO:0030170">
    <property type="term" value="F:pyridoxal phosphate binding"/>
    <property type="evidence" value="ECO:0007669"/>
    <property type="project" value="InterPro"/>
</dbReference>
<keyword evidence="7" id="KW-0032">Aminotransferase</keyword>
<keyword evidence="2" id="KW-0663">Pyridoxal phosphate</keyword>
<dbReference type="EMBL" id="CP002505">
    <property type="protein sequence ID" value="ADW72844.1"/>
    <property type="molecule type" value="Genomic_DNA"/>
</dbReference>
<dbReference type="PANTHER" id="PTHR46577">
    <property type="entry name" value="HTH-TYPE TRANSCRIPTIONAL REGULATORY PROTEIN GABR"/>
    <property type="match status" value="1"/>
</dbReference>
<evidence type="ECO:0000256" key="1">
    <source>
        <dbReference type="ARBA" id="ARBA00005384"/>
    </source>
</evidence>
<evidence type="ECO:0000313" key="8">
    <source>
        <dbReference type="Proteomes" id="UP000007257"/>
    </source>
</evidence>
<comment type="similarity">
    <text evidence="1">In the C-terminal section; belongs to the class-I pyridoxal-phosphate-dependent aminotransferase family.</text>
</comment>
<dbReference type="Gene3D" id="3.40.640.10">
    <property type="entry name" value="Type I PLP-dependent aspartate aminotransferase-like (Major domain)"/>
    <property type="match status" value="1"/>
</dbReference>
<keyword evidence="5" id="KW-0804">Transcription</keyword>
<dbReference type="KEGG" id="rah:Rahaq_1221"/>
<dbReference type="CDD" id="cd00609">
    <property type="entry name" value="AAT_like"/>
    <property type="match status" value="1"/>
</dbReference>
<dbReference type="GO" id="GO:0003677">
    <property type="term" value="F:DNA binding"/>
    <property type="evidence" value="ECO:0007669"/>
    <property type="project" value="UniProtKB-KW"/>
</dbReference>
<evidence type="ECO:0000313" key="7">
    <source>
        <dbReference type="EMBL" id="ADW72844.1"/>
    </source>
</evidence>
<dbReference type="PROSITE" id="PS50949">
    <property type="entry name" value="HTH_GNTR"/>
    <property type="match status" value="1"/>
</dbReference>
<feature type="domain" description="HTH gntR-type" evidence="6">
    <location>
        <begin position="52"/>
        <end position="120"/>
    </location>
</feature>
<evidence type="ECO:0000256" key="3">
    <source>
        <dbReference type="ARBA" id="ARBA00023015"/>
    </source>
</evidence>
<dbReference type="eggNOG" id="COG1167">
    <property type="taxonomic scope" value="Bacteria"/>
</dbReference>
<dbReference type="Pfam" id="PF00392">
    <property type="entry name" value="GntR"/>
    <property type="match status" value="1"/>
</dbReference>
<dbReference type="InterPro" id="IPR036390">
    <property type="entry name" value="WH_DNA-bd_sf"/>
</dbReference>
<reference evidence="8" key="1">
    <citation type="submission" date="2011-01" db="EMBL/GenBank/DDBJ databases">
        <title>Complete sequence of chromosome of Rahnella sp. Y9602.</title>
        <authorList>
            <consortium name="US DOE Joint Genome Institute"/>
            <person name="Lucas S."/>
            <person name="Copeland A."/>
            <person name="Lapidus A."/>
            <person name="Cheng J.-F."/>
            <person name="Goodwin L."/>
            <person name="Pitluck S."/>
            <person name="Lu M."/>
            <person name="Detter J.C."/>
            <person name="Han C."/>
            <person name="Tapia R."/>
            <person name="Land M."/>
            <person name="Hauser L."/>
            <person name="Kyrpides N."/>
            <person name="Ivanova N."/>
            <person name="Ovchinnikova G."/>
            <person name="Pagani I."/>
            <person name="Sobecky P.A."/>
            <person name="Martinez R.J."/>
            <person name="Woyke T."/>
        </authorList>
    </citation>
    <scope>NUCLEOTIDE SEQUENCE [LARGE SCALE GENOMIC DNA]</scope>
    <source>
        <strain evidence="8">Y9602</strain>
    </source>
</reference>
<evidence type="ECO:0000259" key="6">
    <source>
        <dbReference type="PROSITE" id="PS50949"/>
    </source>
</evidence>
<keyword evidence="3" id="KW-0805">Transcription regulation</keyword>
<dbReference type="InterPro" id="IPR036388">
    <property type="entry name" value="WH-like_DNA-bd_sf"/>
</dbReference>
<accession>A0A0H3F7G1</accession>